<proteinExistence type="predicted"/>
<evidence type="ECO:0000313" key="2">
    <source>
        <dbReference type="EMBL" id="TGD91338.1"/>
    </source>
</evidence>
<feature type="region of interest" description="Disordered" evidence="1">
    <location>
        <begin position="146"/>
        <end position="190"/>
    </location>
</feature>
<dbReference type="EMBL" id="SRLB01000089">
    <property type="protein sequence ID" value="TGD91338.1"/>
    <property type="molecule type" value="Genomic_DNA"/>
</dbReference>
<organism evidence="2 3">
    <name type="scientific">Methylobacterium nonmethylotrophicum</name>
    <dbReference type="NCBI Taxonomy" id="1141884"/>
    <lineage>
        <taxon>Bacteria</taxon>
        <taxon>Pseudomonadati</taxon>
        <taxon>Pseudomonadota</taxon>
        <taxon>Alphaproteobacteria</taxon>
        <taxon>Hyphomicrobiales</taxon>
        <taxon>Methylobacteriaceae</taxon>
        <taxon>Methylobacterium</taxon>
    </lineage>
</organism>
<dbReference type="AlphaFoldDB" id="A0A4Z0NDP2"/>
<feature type="non-terminal residue" evidence="2">
    <location>
        <position position="1"/>
    </location>
</feature>
<evidence type="ECO:0000313" key="3">
    <source>
        <dbReference type="Proteomes" id="UP000297535"/>
    </source>
</evidence>
<reference evidence="2 3" key="1">
    <citation type="submission" date="2019-04" db="EMBL/GenBank/DDBJ databases">
        <authorList>
            <person name="Feng G."/>
            <person name="Zhu H."/>
        </authorList>
    </citation>
    <scope>NUCLEOTIDE SEQUENCE [LARGE SCALE GENOMIC DNA]</scope>
    <source>
        <strain evidence="2 3">6HR-1</strain>
    </source>
</reference>
<feature type="region of interest" description="Disordered" evidence="1">
    <location>
        <begin position="1"/>
        <end position="59"/>
    </location>
</feature>
<evidence type="ECO:0000256" key="1">
    <source>
        <dbReference type="SAM" id="MobiDB-lite"/>
    </source>
</evidence>
<sequence length="190" mass="21538">SYPRRRPSLSRLNQANQPPKNPERFSHRGSPGFGVGVSNPILTRHRRWPPPRESPPATALLRARRRDLPLSFSYTTPRDTTLEKKLTLPGRRILCYPIPDHRSGCDDWHTEPSKGRIGASFARHRLVLGFSRHGIVCRRFRMSHSNRVRPERQSGNVLNISGSGPDWVERPGKCGRSTPRPLQLSSSDAD</sequence>
<keyword evidence="3" id="KW-1185">Reference proteome</keyword>
<protein>
    <submittedName>
        <fullName evidence="2">Uncharacterized protein</fullName>
    </submittedName>
</protein>
<name>A0A4Z0NDP2_9HYPH</name>
<feature type="compositionally biased region" description="Polar residues" evidence="1">
    <location>
        <begin position="153"/>
        <end position="162"/>
    </location>
</feature>
<gene>
    <name evidence="2" type="ORF">EU555_35890</name>
</gene>
<accession>A0A4Z0NDP2</accession>
<comment type="caution">
    <text evidence="2">The sequence shown here is derived from an EMBL/GenBank/DDBJ whole genome shotgun (WGS) entry which is preliminary data.</text>
</comment>
<dbReference type="Proteomes" id="UP000297535">
    <property type="component" value="Unassembled WGS sequence"/>
</dbReference>